<sequence>MAIPDSVVQLDVLFQSGLHDEWANPSDYVCRSFTCSDLSLAVFVGWWHLPLHKVAAFYETTDCTYKHGYYSFNTGSTREQETGMYYFEDGPKRIRSVMLGHNEDALLQEVMKATKISHHCHLEHRFDSAVLDTNTAVSNTTDDIKLVNETFYGGLSANWSDVLPDTSANSGNYAGAGGPQS</sequence>
<dbReference type="VEuPathDB" id="FungiDB:PPTG_21027"/>
<evidence type="ECO:0000313" key="1">
    <source>
        <dbReference type="EMBL" id="ETK85729.1"/>
    </source>
</evidence>
<accession>W2GS97</accession>
<name>W2GS97_PHYNI</name>
<dbReference type="EMBL" id="KI686522">
    <property type="protein sequence ID" value="ETK85729.1"/>
    <property type="molecule type" value="Genomic_DNA"/>
</dbReference>
<dbReference type="AlphaFoldDB" id="W2GS97"/>
<protein>
    <submittedName>
        <fullName evidence="1">Uncharacterized protein</fullName>
    </submittedName>
</protein>
<dbReference type="Proteomes" id="UP000053236">
    <property type="component" value="Unassembled WGS sequence"/>
</dbReference>
<organism evidence="1">
    <name type="scientific">Phytophthora nicotianae</name>
    <name type="common">Potato buckeye rot agent</name>
    <name type="synonym">Phytophthora parasitica</name>
    <dbReference type="NCBI Taxonomy" id="4792"/>
    <lineage>
        <taxon>Eukaryota</taxon>
        <taxon>Sar</taxon>
        <taxon>Stramenopiles</taxon>
        <taxon>Oomycota</taxon>
        <taxon>Peronosporomycetes</taxon>
        <taxon>Peronosporales</taxon>
        <taxon>Peronosporaceae</taxon>
        <taxon>Phytophthora</taxon>
    </lineage>
</organism>
<gene>
    <name evidence="1" type="ORF">L915_09540</name>
</gene>
<reference evidence="1" key="1">
    <citation type="submission" date="2013-11" db="EMBL/GenBank/DDBJ databases">
        <title>The Genome Sequence of Phytophthora parasitica CJ02B3.</title>
        <authorList>
            <consortium name="The Broad Institute Genomics Platform"/>
            <person name="Russ C."/>
            <person name="Tyler B."/>
            <person name="Panabieres F."/>
            <person name="Shan W."/>
            <person name="Tripathy S."/>
            <person name="Grunwald N."/>
            <person name="Machado M."/>
            <person name="Johnson C.S."/>
            <person name="Arredondo F."/>
            <person name="Hong C."/>
            <person name="Coffey M."/>
            <person name="Young S.K."/>
            <person name="Zeng Q."/>
            <person name="Gargeya S."/>
            <person name="Fitzgerald M."/>
            <person name="Abouelleil A."/>
            <person name="Alvarado L."/>
            <person name="Chapman S.B."/>
            <person name="Gainer-Dewar J."/>
            <person name="Goldberg J."/>
            <person name="Griggs A."/>
            <person name="Gujja S."/>
            <person name="Hansen M."/>
            <person name="Howarth C."/>
            <person name="Imamovic A."/>
            <person name="Ireland A."/>
            <person name="Larimer J."/>
            <person name="McCowan C."/>
            <person name="Murphy C."/>
            <person name="Pearson M."/>
            <person name="Poon T.W."/>
            <person name="Priest M."/>
            <person name="Roberts A."/>
            <person name="Saif S."/>
            <person name="Shea T."/>
            <person name="Sykes S."/>
            <person name="Wortman J."/>
            <person name="Nusbaum C."/>
            <person name="Birren B."/>
        </authorList>
    </citation>
    <scope>NUCLEOTIDE SEQUENCE [LARGE SCALE GENOMIC DNA]</scope>
    <source>
        <strain evidence="1">CJ02B3</strain>
    </source>
</reference>
<proteinExistence type="predicted"/>